<dbReference type="Proteomes" id="UP000235916">
    <property type="component" value="Unassembled WGS sequence"/>
</dbReference>
<reference evidence="2 3" key="1">
    <citation type="submission" date="2018-01" db="EMBL/GenBank/DDBJ databases">
        <title>Draft genome sequence of Paucibacter aquatile CR182 isolated from freshwater of the Nakdong River.</title>
        <authorList>
            <person name="Choi A."/>
            <person name="Chung E.J."/>
        </authorList>
    </citation>
    <scope>NUCLEOTIDE SEQUENCE [LARGE SCALE GENOMIC DNA]</scope>
    <source>
        <strain evidence="2 3">CR182</strain>
    </source>
</reference>
<accession>A0A2N8KRV0</accession>
<name>A0A2N8KRV0_9BURK</name>
<keyword evidence="3" id="KW-1185">Reference proteome</keyword>
<dbReference type="Pfam" id="PF02515">
    <property type="entry name" value="CoA_transf_3"/>
    <property type="match status" value="1"/>
</dbReference>
<proteinExistence type="predicted"/>
<dbReference type="Gene3D" id="3.30.1540.10">
    <property type="entry name" value="formyl-coa transferase, domain 3"/>
    <property type="match status" value="1"/>
</dbReference>
<organism evidence="2 3">
    <name type="scientific">Kinneretia aquatilis</name>
    <dbReference type="NCBI Taxonomy" id="2070761"/>
    <lineage>
        <taxon>Bacteria</taxon>
        <taxon>Pseudomonadati</taxon>
        <taxon>Pseudomonadota</taxon>
        <taxon>Betaproteobacteria</taxon>
        <taxon>Burkholderiales</taxon>
        <taxon>Sphaerotilaceae</taxon>
        <taxon>Roseateles</taxon>
    </lineage>
</organism>
<dbReference type="PANTHER" id="PTHR48228:SF5">
    <property type="entry name" value="ALPHA-METHYLACYL-COA RACEMASE"/>
    <property type="match status" value="1"/>
</dbReference>
<evidence type="ECO:0000313" key="2">
    <source>
        <dbReference type="EMBL" id="PND36176.1"/>
    </source>
</evidence>
<evidence type="ECO:0000313" key="3">
    <source>
        <dbReference type="Proteomes" id="UP000235916"/>
    </source>
</evidence>
<dbReference type="AlphaFoldDB" id="A0A2N8KRV0"/>
<dbReference type="InterPro" id="IPR023606">
    <property type="entry name" value="CoA-Trfase_III_dom_1_sf"/>
</dbReference>
<dbReference type="GO" id="GO:0003824">
    <property type="term" value="F:catalytic activity"/>
    <property type="evidence" value="ECO:0007669"/>
    <property type="project" value="InterPro"/>
</dbReference>
<feature type="compositionally biased region" description="Basic and acidic residues" evidence="1">
    <location>
        <begin position="1"/>
        <end position="15"/>
    </location>
</feature>
<dbReference type="Gene3D" id="3.40.50.10540">
    <property type="entry name" value="Crotonobetainyl-coa:carnitine coa-transferase, domain 1"/>
    <property type="match status" value="1"/>
</dbReference>
<dbReference type="PANTHER" id="PTHR48228">
    <property type="entry name" value="SUCCINYL-COA--D-CITRAMALATE COA-TRANSFERASE"/>
    <property type="match status" value="1"/>
</dbReference>
<sequence length="390" mass="41550">MSERSSEHDNNRRTPQDPSASGPLQGIRVIELAGLGPAPMCGMVLADLGADVIVIDRPISAGSRSIGNARALNRGKRSIVLDLKSDAGQRTALELIHSADAAIEGFRPGVMERLGLGPEVFEATHPRLVYGRVTGWGQTGPLAQCAGHDINYLALSGALSIASRPGQAPSAPASLLGDMGGGAMLLALGLLSALLEAQRSGHGQVIDAAILDGLGLLGGLVSALRSEGQWSERPADNFFLHSSPFYDCFECADGGHLSLGAIEPQFYARLLQGLGLHDVDPAQHMNTEHWPALRARVAERIKTRSRALWEQDLADLDCCVAPVLSLDEAAAHAHAQARSNHVRIDGHWQPSPAPRFSRSRLRTPEAGPHVGQHTEEILTELHAARKSHKT</sequence>
<gene>
    <name evidence="2" type="ORF">C1O66_20885</name>
</gene>
<feature type="region of interest" description="Disordered" evidence="1">
    <location>
        <begin position="342"/>
        <end position="371"/>
    </location>
</feature>
<dbReference type="EMBL" id="POSP01000004">
    <property type="protein sequence ID" value="PND36176.1"/>
    <property type="molecule type" value="Genomic_DNA"/>
</dbReference>
<comment type="caution">
    <text evidence="2">The sequence shown here is derived from an EMBL/GenBank/DDBJ whole genome shotgun (WGS) entry which is preliminary data.</text>
</comment>
<dbReference type="InterPro" id="IPR003673">
    <property type="entry name" value="CoA-Trfase_fam_III"/>
</dbReference>
<protein>
    <submittedName>
        <fullName evidence="2">Carnitine dehydratase</fullName>
    </submittedName>
</protein>
<dbReference type="SUPFAM" id="SSF89796">
    <property type="entry name" value="CoA-transferase family III (CaiB/BaiF)"/>
    <property type="match status" value="1"/>
</dbReference>
<dbReference type="RefSeq" id="WP_102769951.1">
    <property type="nucleotide sequence ID" value="NZ_POSP01000004.1"/>
</dbReference>
<dbReference type="InterPro" id="IPR044855">
    <property type="entry name" value="CoA-Trfase_III_dom3_sf"/>
</dbReference>
<dbReference type="InterPro" id="IPR050509">
    <property type="entry name" value="CoA-transferase_III"/>
</dbReference>
<evidence type="ECO:0000256" key="1">
    <source>
        <dbReference type="SAM" id="MobiDB-lite"/>
    </source>
</evidence>
<dbReference type="OrthoDB" id="5294844at2"/>
<feature type="region of interest" description="Disordered" evidence="1">
    <location>
        <begin position="1"/>
        <end position="23"/>
    </location>
</feature>